<dbReference type="PANTHER" id="PTHR16201">
    <property type="entry name" value="SEVEN TRANSMEMBRANE PROTEIN 1-RELATED"/>
    <property type="match status" value="1"/>
</dbReference>
<protein>
    <submittedName>
        <fullName evidence="9">Uncharacterized protein</fullName>
    </submittedName>
</protein>
<evidence type="ECO:0000256" key="5">
    <source>
        <dbReference type="ARBA" id="ARBA00038039"/>
    </source>
</evidence>
<keyword evidence="2 8" id="KW-0812">Transmembrane</keyword>
<keyword evidence="3 8" id="KW-1133">Transmembrane helix</keyword>
<dbReference type="EMBL" id="CP119917">
    <property type="protein sequence ID" value="WFD14856.1"/>
    <property type="molecule type" value="Genomic_DNA"/>
</dbReference>
<dbReference type="AlphaFoldDB" id="A0AAJ5Z4A7"/>
<dbReference type="Pfam" id="PF04193">
    <property type="entry name" value="PQ-loop"/>
    <property type="match status" value="2"/>
</dbReference>
<reference evidence="9 10" key="1">
    <citation type="submission" date="2023-03" db="EMBL/GenBank/DDBJ databases">
        <title>Mating type loci evolution in Malassezia.</title>
        <authorList>
            <person name="Coelho M.A."/>
        </authorList>
    </citation>
    <scope>NUCLEOTIDE SEQUENCE [LARGE SCALE GENOMIC DNA]</scope>
    <source>
        <strain evidence="9 10">CBS 13387</strain>
    </source>
</reference>
<feature type="transmembrane region" description="Helical" evidence="8">
    <location>
        <begin position="227"/>
        <end position="246"/>
    </location>
</feature>
<evidence type="ECO:0000256" key="4">
    <source>
        <dbReference type="ARBA" id="ARBA00023136"/>
    </source>
</evidence>
<feature type="transmembrane region" description="Helical" evidence="8">
    <location>
        <begin position="383"/>
        <end position="404"/>
    </location>
</feature>
<feature type="compositionally biased region" description="Basic and acidic residues" evidence="7">
    <location>
        <begin position="182"/>
        <end position="195"/>
    </location>
</feature>
<dbReference type="InterPro" id="IPR051415">
    <property type="entry name" value="LAAT-1"/>
</dbReference>
<comment type="catalytic activity">
    <reaction evidence="6">
        <text>L-histidine(out) + L-arginine(in) = L-histidine(in) + L-arginine(out)</text>
        <dbReference type="Rhea" id="RHEA:71063"/>
        <dbReference type="ChEBI" id="CHEBI:32682"/>
        <dbReference type="ChEBI" id="CHEBI:57595"/>
    </reaction>
</comment>
<dbReference type="InterPro" id="IPR006603">
    <property type="entry name" value="PQ-loop_rpt"/>
</dbReference>
<dbReference type="PANTHER" id="PTHR16201:SF34">
    <property type="entry name" value="LYSOSOMAL AMINO ACID TRANSPORTER 1"/>
    <property type="match status" value="1"/>
</dbReference>
<dbReference type="Proteomes" id="UP001217582">
    <property type="component" value="Chromosome 2"/>
</dbReference>
<evidence type="ECO:0000313" key="9">
    <source>
        <dbReference type="EMBL" id="WFD14856.1"/>
    </source>
</evidence>
<feature type="transmembrane region" description="Helical" evidence="8">
    <location>
        <begin position="71"/>
        <end position="94"/>
    </location>
</feature>
<keyword evidence="4 8" id="KW-0472">Membrane</keyword>
<sequence>MIPLLPRITREAVSSASGTASLVVWIFAQTPQIYQNFRTKSVEGLSFVFLLQWTLGDLTNLVGAFLTNQLLIQMIIAAYMLLVDVTLCTQYALYYREPLPPRISPAFPTERSPLIGALYRPAHTSTTGTMAMASTSRSLHVPSSVSRQALRTRSLDPWMVYRVRPHRSSRRTRAQRQSESTDQVRSKRAGSVERGRRSKAHASWAPASVDQDESSSARGRARERKAAIRRGATVALLSVGFFISVGPTSKPDALAPVDPVAHPRVLTHTSSATSIPPAVRHPFLLYIPDRELWTAPRRGRTDPAPPFSVIIGRIFAWFCTVLYMTSRLPQIWTNFQRRSVQGLSMLLFLLAFFANLLYSISILSNPKAVGPDRYEYLSESLPFLLGSSGTLIFDLVILVQYAMWHDKHTPAPSSP</sequence>
<feature type="transmembrane region" description="Helical" evidence="8">
    <location>
        <begin position="42"/>
        <end position="65"/>
    </location>
</feature>
<accession>A0AAJ5Z4A7</accession>
<evidence type="ECO:0000256" key="3">
    <source>
        <dbReference type="ARBA" id="ARBA00022989"/>
    </source>
</evidence>
<evidence type="ECO:0000256" key="8">
    <source>
        <dbReference type="SAM" id="Phobius"/>
    </source>
</evidence>
<feature type="transmembrane region" description="Helical" evidence="8">
    <location>
        <begin position="306"/>
        <end position="324"/>
    </location>
</feature>
<name>A0AAJ5Z4A7_9BASI</name>
<keyword evidence="10" id="KW-1185">Reference proteome</keyword>
<dbReference type="Gene3D" id="1.20.1280.290">
    <property type="match status" value="2"/>
</dbReference>
<dbReference type="GO" id="GO:0034488">
    <property type="term" value="P:basic amino acid transmembrane export from vacuole"/>
    <property type="evidence" value="ECO:0007669"/>
    <property type="project" value="TreeGrafter"/>
</dbReference>
<feature type="region of interest" description="Disordered" evidence="7">
    <location>
        <begin position="166"/>
        <end position="224"/>
    </location>
</feature>
<dbReference type="SMART" id="SM00679">
    <property type="entry name" value="CTNS"/>
    <property type="match status" value="2"/>
</dbReference>
<dbReference type="GO" id="GO:0015174">
    <property type="term" value="F:basic amino acid transmembrane transporter activity"/>
    <property type="evidence" value="ECO:0007669"/>
    <property type="project" value="TreeGrafter"/>
</dbReference>
<evidence type="ECO:0000256" key="1">
    <source>
        <dbReference type="ARBA" id="ARBA00004141"/>
    </source>
</evidence>
<dbReference type="FunFam" id="1.20.1280.290:FF:000009">
    <property type="entry name" value="PQ loop repeat family protein"/>
    <property type="match status" value="1"/>
</dbReference>
<feature type="transmembrane region" description="Helical" evidence="8">
    <location>
        <begin position="345"/>
        <end position="363"/>
    </location>
</feature>
<evidence type="ECO:0000256" key="7">
    <source>
        <dbReference type="SAM" id="MobiDB-lite"/>
    </source>
</evidence>
<proteinExistence type="inferred from homology"/>
<evidence type="ECO:0000256" key="2">
    <source>
        <dbReference type="ARBA" id="ARBA00022692"/>
    </source>
</evidence>
<gene>
    <name evidence="9" type="ORF">MARU1_000864</name>
</gene>
<evidence type="ECO:0000256" key="6">
    <source>
        <dbReference type="ARBA" id="ARBA00050768"/>
    </source>
</evidence>
<evidence type="ECO:0000313" key="10">
    <source>
        <dbReference type="Proteomes" id="UP001217582"/>
    </source>
</evidence>
<comment type="subcellular location">
    <subcellularLocation>
        <location evidence="1">Membrane</location>
        <topology evidence="1">Multi-pass membrane protein</topology>
    </subcellularLocation>
</comment>
<comment type="similarity">
    <text evidence="5">Belongs to the laat-1 family.</text>
</comment>
<dbReference type="GO" id="GO:0000329">
    <property type="term" value="C:fungal-type vacuole membrane"/>
    <property type="evidence" value="ECO:0007669"/>
    <property type="project" value="TreeGrafter"/>
</dbReference>
<organism evidence="9 10">
    <name type="scientific">Malassezia arunalokei</name>
    <dbReference type="NCBI Taxonomy" id="1514897"/>
    <lineage>
        <taxon>Eukaryota</taxon>
        <taxon>Fungi</taxon>
        <taxon>Dikarya</taxon>
        <taxon>Basidiomycota</taxon>
        <taxon>Ustilaginomycotina</taxon>
        <taxon>Malasseziomycetes</taxon>
        <taxon>Malasseziales</taxon>
        <taxon>Malasseziaceae</taxon>
        <taxon>Malassezia</taxon>
    </lineage>
</organism>